<dbReference type="InterPro" id="IPR003827">
    <property type="entry name" value="tRNA_yW-synthesising"/>
</dbReference>
<dbReference type="SUPFAM" id="SSF111278">
    <property type="entry name" value="SSo0622-like"/>
    <property type="match status" value="1"/>
</dbReference>
<feature type="region of interest" description="Disordered" evidence="9">
    <location>
        <begin position="307"/>
        <end position="386"/>
    </location>
</feature>
<feature type="domain" description="tRNA wybutosine-synthesizing protein" evidence="10">
    <location>
        <begin position="12"/>
        <end position="299"/>
    </location>
</feature>
<evidence type="ECO:0000256" key="5">
    <source>
        <dbReference type="ARBA" id="ARBA00022691"/>
    </source>
</evidence>
<feature type="compositionally biased region" description="Gly residues" evidence="9">
    <location>
        <begin position="100"/>
        <end position="115"/>
    </location>
</feature>
<evidence type="ECO:0000259" key="10">
    <source>
        <dbReference type="Pfam" id="PF02676"/>
    </source>
</evidence>
<keyword evidence="3 11" id="KW-0489">Methyltransferase</keyword>
<accession>A0AAE0P9W3</accession>
<evidence type="ECO:0000256" key="8">
    <source>
        <dbReference type="ARBA" id="ARBA00049202"/>
    </source>
</evidence>
<feature type="region of interest" description="Disordered" evidence="9">
    <location>
        <begin position="216"/>
        <end position="241"/>
    </location>
</feature>
<evidence type="ECO:0000256" key="4">
    <source>
        <dbReference type="ARBA" id="ARBA00022679"/>
    </source>
</evidence>
<keyword evidence="6" id="KW-0819">tRNA processing</keyword>
<protein>
    <recommendedName>
        <fullName evidence="2">tRNA(Phe) 7-[(3-amino-3-carboxypropyl)-4-demethylwyosine(37)-N(4)]-methyltransferase</fullName>
        <ecNumber evidence="2">2.1.1.282</ecNumber>
    </recommendedName>
    <alternativeName>
        <fullName evidence="7">tRNA(Phe) 7-((3-amino-3-carboxypropyl)-4-demethylwyosine(37)-N(4))-methyltransferase</fullName>
    </alternativeName>
</protein>
<organism evidence="11 12">
    <name type="scientific">Sordaria brevicollis</name>
    <dbReference type="NCBI Taxonomy" id="83679"/>
    <lineage>
        <taxon>Eukaryota</taxon>
        <taxon>Fungi</taxon>
        <taxon>Dikarya</taxon>
        <taxon>Ascomycota</taxon>
        <taxon>Pezizomycotina</taxon>
        <taxon>Sordariomycetes</taxon>
        <taxon>Sordariomycetidae</taxon>
        <taxon>Sordariales</taxon>
        <taxon>Sordariaceae</taxon>
        <taxon>Sordaria</taxon>
    </lineage>
</organism>
<evidence type="ECO:0000313" key="11">
    <source>
        <dbReference type="EMBL" id="KAK3396061.1"/>
    </source>
</evidence>
<reference evidence="11" key="1">
    <citation type="journal article" date="2023" name="Mol. Phylogenet. Evol.">
        <title>Genome-scale phylogeny and comparative genomics of the fungal order Sordariales.</title>
        <authorList>
            <person name="Hensen N."/>
            <person name="Bonometti L."/>
            <person name="Westerberg I."/>
            <person name="Brannstrom I.O."/>
            <person name="Guillou S."/>
            <person name="Cros-Aarteil S."/>
            <person name="Calhoun S."/>
            <person name="Haridas S."/>
            <person name="Kuo A."/>
            <person name="Mondo S."/>
            <person name="Pangilinan J."/>
            <person name="Riley R."/>
            <person name="LaButti K."/>
            <person name="Andreopoulos B."/>
            <person name="Lipzen A."/>
            <person name="Chen C."/>
            <person name="Yan M."/>
            <person name="Daum C."/>
            <person name="Ng V."/>
            <person name="Clum A."/>
            <person name="Steindorff A."/>
            <person name="Ohm R.A."/>
            <person name="Martin F."/>
            <person name="Silar P."/>
            <person name="Natvig D.O."/>
            <person name="Lalanne C."/>
            <person name="Gautier V."/>
            <person name="Ament-Velasquez S.L."/>
            <person name="Kruys A."/>
            <person name="Hutchinson M.I."/>
            <person name="Powell A.J."/>
            <person name="Barry K."/>
            <person name="Miller A.N."/>
            <person name="Grigoriev I.V."/>
            <person name="Debuchy R."/>
            <person name="Gladieux P."/>
            <person name="Hiltunen Thoren M."/>
            <person name="Johannesson H."/>
        </authorList>
    </citation>
    <scope>NUCLEOTIDE SEQUENCE</scope>
    <source>
        <strain evidence="11">FGSC 1904</strain>
    </source>
</reference>
<dbReference type="Proteomes" id="UP001281003">
    <property type="component" value="Unassembled WGS sequence"/>
</dbReference>
<evidence type="ECO:0000256" key="3">
    <source>
        <dbReference type="ARBA" id="ARBA00022603"/>
    </source>
</evidence>
<dbReference type="Pfam" id="PF02676">
    <property type="entry name" value="TYW3"/>
    <property type="match status" value="1"/>
</dbReference>
<dbReference type="AlphaFoldDB" id="A0AAE0P9W3"/>
<keyword evidence="5" id="KW-0949">S-adenosyl-L-methionine</keyword>
<feature type="region of interest" description="Disordered" evidence="9">
    <location>
        <begin position="149"/>
        <end position="169"/>
    </location>
</feature>
<dbReference type="GO" id="GO:0032259">
    <property type="term" value="P:methylation"/>
    <property type="evidence" value="ECO:0007669"/>
    <property type="project" value="UniProtKB-KW"/>
</dbReference>
<evidence type="ECO:0000256" key="6">
    <source>
        <dbReference type="ARBA" id="ARBA00022694"/>
    </source>
</evidence>
<feature type="compositionally biased region" description="Polar residues" evidence="9">
    <location>
        <begin position="230"/>
        <end position="240"/>
    </location>
</feature>
<dbReference type="GO" id="GO:0008033">
    <property type="term" value="P:tRNA processing"/>
    <property type="evidence" value="ECO:0007669"/>
    <property type="project" value="UniProtKB-KW"/>
</dbReference>
<sequence>MLPQPTPSFLARKSRILSQLSVPDAEYTDASPKGSVDVAIRELIDEINHGYQGLVTTSSCAGRVSVYLEGVKRKSKLPAKIGVEAEVEEEKEKAEEEGQEGGGRASSSGGKGGGEWLFVSHDPLETVDSSTGKGYDGKHWMEVFGLTGTETGSVGEKTSSEEEEEQPEQERLIHFKFEPMILHILTTSPSHAHLAIQSGMTSGFRETGAVSILPRLPAHSSSSSSSTTSQAPSADTNTPNPIVAIRSMGLSFESLIGVQRGSHRQSLVTPEYLSLLVKIANERFEENKKRIARFREALRLAFGAEGSGAATEENKKVGDSGEWEDAEARKQRKREEGLARREEVRKRKEEERERKRREAEEAEKKKKDGEDKTTLADVVLQVPDVL</sequence>
<comment type="catalytic activity">
    <reaction evidence="8">
        <text>4-demethyl-7-[(3S)-3-amino-3-carboxypropyl]wyosine(37) in tRNA(Phe) + S-adenosyl-L-methionine = 7-[(3S)-3-amino-3-carboxypropyl]wyosine(37) in tRNA(Phe) + S-adenosyl-L-homocysteine + H(+)</text>
        <dbReference type="Rhea" id="RHEA:36635"/>
        <dbReference type="Rhea" id="RHEA-COMP:10378"/>
        <dbReference type="Rhea" id="RHEA-COMP:10379"/>
        <dbReference type="ChEBI" id="CHEBI:15378"/>
        <dbReference type="ChEBI" id="CHEBI:57856"/>
        <dbReference type="ChEBI" id="CHEBI:59789"/>
        <dbReference type="ChEBI" id="CHEBI:73543"/>
        <dbReference type="ChEBI" id="CHEBI:73550"/>
        <dbReference type="EC" id="2.1.1.282"/>
    </reaction>
</comment>
<evidence type="ECO:0000256" key="1">
    <source>
        <dbReference type="ARBA" id="ARBA00008569"/>
    </source>
</evidence>
<name>A0AAE0P9W3_SORBR</name>
<dbReference type="InterPro" id="IPR036602">
    <property type="entry name" value="tRNA_yW-synthesising-like_sf"/>
</dbReference>
<keyword evidence="12" id="KW-1185">Reference proteome</keyword>
<dbReference type="PANTHER" id="PTHR48418:SF1">
    <property type="entry name" value="TRNA WYBUTOSINE-SYNTHESIZING PROTEIN 3"/>
    <property type="match status" value="1"/>
</dbReference>
<feature type="compositionally biased region" description="Low complexity" evidence="9">
    <location>
        <begin position="220"/>
        <end position="229"/>
    </location>
</feature>
<evidence type="ECO:0000256" key="2">
    <source>
        <dbReference type="ARBA" id="ARBA00012750"/>
    </source>
</evidence>
<evidence type="ECO:0000313" key="12">
    <source>
        <dbReference type="Proteomes" id="UP001281003"/>
    </source>
</evidence>
<dbReference type="EC" id="2.1.1.282" evidence="2"/>
<feature type="region of interest" description="Disordered" evidence="9">
    <location>
        <begin position="85"/>
        <end position="116"/>
    </location>
</feature>
<comment type="caution">
    <text evidence="11">The sequence shown here is derived from an EMBL/GenBank/DDBJ whole genome shotgun (WGS) entry which is preliminary data.</text>
</comment>
<feature type="compositionally biased region" description="Basic and acidic residues" evidence="9">
    <location>
        <begin position="326"/>
        <end position="374"/>
    </location>
</feature>
<comment type="similarity">
    <text evidence="1">Belongs to the TYW3 family.</text>
</comment>
<reference evidence="11" key="2">
    <citation type="submission" date="2023-07" db="EMBL/GenBank/DDBJ databases">
        <authorList>
            <consortium name="Lawrence Berkeley National Laboratory"/>
            <person name="Haridas S."/>
            <person name="Hensen N."/>
            <person name="Bonometti L."/>
            <person name="Westerberg I."/>
            <person name="Brannstrom I.O."/>
            <person name="Guillou S."/>
            <person name="Cros-Aarteil S."/>
            <person name="Calhoun S."/>
            <person name="Kuo A."/>
            <person name="Mondo S."/>
            <person name="Pangilinan J."/>
            <person name="Riley R."/>
            <person name="LaButti K."/>
            <person name="Andreopoulos B."/>
            <person name="Lipzen A."/>
            <person name="Chen C."/>
            <person name="Yanf M."/>
            <person name="Daum C."/>
            <person name="Ng V."/>
            <person name="Clum A."/>
            <person name="Steindorff A."/>
            <person name="Ohm R."/>
            <person name="Martin F."/>
            <person name="Silar P."/>
            <person name="Natvig D."/>
            <person name="Lalanne C."/>
            <person name="Gautier V."/>
            <person name="Ament-velasquez S.L."/>
            <person name="Kruys A."/>
            <person name="Hutchinson M.I."/>
            <person name="Powell A.J."/>
            <person name="Barry K."/>
            <person name="Miller A.N."/>
            <person name="Grigoriev I.V."/>
            <person name="Debuchy R."/>
            <person name="Gladieux P."/>
            <person name="Thoren M.H."/>
            <person name="Johannesson H."/>
        </authorList>
    </citation>
    <scope>NUCLEOTIDE SEQUENCE</scope>
    <source>
        <strain evidence="11">FGSC 1904</strain>
    </source>
</reference>
<dbReference type="GO" id="GO:0008168">
    <property type="term" value="F:methyltransferase activity"/>
    <property type="evidence" value="ECO:0007669"/>
    <property type="project" value="UniProtKB-KW"/>
</dbReference>
<keyword evidence="4" id="KW-0808">Transferase</keyword>
<dbReference type="PANTHER" id="PTHR48418">
    <property type="entry name" value="TRNA WYBUTOSINE-SYNTHESIZING PROTEIN 3"/>
    <property type="match status" value="1"/>
</dbReference>
<proteinExistence type="inferred from homology"/>
<evidence type="ECO:0000256" key="7">
    <source>
        <dbReference type="ARBA" id="ARBA00030554"/>
    </source>
</evidence>
<gene>
    <name evidence="11" type="ORF">B0T20DRAFT_416467</name>
</gene>
<evidence type="ECO:0000256" key="9">
    <source>
        <dbReference type="SAM" id="MobiDB-lite"/>
    </source>
</evidence>
<dbReference type="EMBL" id="JAUTDP010000009">
    <property type="protein sequence ID" value="KAK3396061.1"/>
    <property type="molecule type" value="Genomic_DNA"/>
</dbReference>
<dbReference type="Gene3D" id="3.30.1960.10">
    <property type="entry name" value="tRNA wybutosine-synthesizing-like"/>
    <property type="match status" value="1"/>
</dbReference>